<sequence length="465" mass="52862">MKKLLQWVLCGAVMLSATSCKKYLEIIPRGQKIPQTLADFKALMEHKDAHTVDYSNQVYVSNEFKFMLSTQASNTIANINYNWQEDKDRVSFLQTDYGYTSAYKGIFINNVVINHMHEATTGTAEEKAAVVAQAKTNRAMMYFYLVNSYAKTYDAATAATDPGVLINTKDEMEQTLKQATVKEVYEFMIKDLNEAIPNLPEVASSPFIPGKGTAYALLARINMFMRNYTDAKGFADKALASNNTLYDWVKLYYDNKKVADSTAPSINVGKFEFTNTENYTFNYGGSIAQLQGFYISFLQEADSSYYDAGDARFKINFAKRKVGAETIWSYRRMDDPNVGGIRTPEMYYIKAECLAREGKPADAMLELDKVRRKRIITEFFTPSTATTEAQAIANIRRELRNEYRGTGLPYLDYRRFNVDPVYKATLTKNEYGTIYSITPESHIWIIPFSQVAINYSEGQLTQNSK</sequence>
<dbReference type="RefSeq" id="WP_111596901.1">
    <property type="nucleotide sequence ID" value="NZ_QLLL01000002.1"/>
</dbReference>
<evidence type="ECO:0000256" key="5">
    <source>
        <dbReference type="ARBA" id="ARBA00023237"/>
    </source>
</evidence>
<comment type="similarity">
    <text evidence="2">Belongs to the SusD family.</text>
</comment>
<comment type="caution">
    <text evidence="8">The sequence shown here is derived from an EMBL/GenBank/DDBJ whole genome shotgun (WGS) entry which is preliminary data.</text>
</comment>
<comment type="subcellular location">
    <subcellularLocation>
        <location evidence="1">Cell outer membrane</location>
    </subcellularLocation>
</comment>
<dbReference type="InterPro" id="IPR033985">
    <property type="entry name" value="SusD-like_N"/>
</dbReference>
<feature type="domain" description="SusD-like N-terminal" evidence="7">
    <location>
        <begin position="23"/>
        <end position="221"/>
    </location>
</feature>
<name>A0A327QVV5_9BACT</name>
<dbReference type="PROSITE" id="PS51257">
    <property type="entry name" value="PROKAR_LIPOPROTEIN"/>
    <property type="match status" value="1"/>
</dbReference>
<dbReference type="EMBL" id="QLLL01000002">
    <property type="protein sequence ID" value="RAJ08796.1"/>
    <property type="molecule type" value="Genomic_DNA"/>
</dbReference>
<dbReference type="Gene3D" id="1.25.40.390">
    <property type="match status" value="1"/>
</dbReference>
<protein>
    <submittedName>
        <fullName evidence="8">SusD-like starch-binding protein associating with outer membrane</fullName>
    </submittedName>
</protein>
<evidence type="ECO:0000259" key="7">
    <source>
        <dbReference type="Pfam" id="PF14322"/>
    </source>
</evidence>
<keyword evidence="3" id="KW-0732">Signal</keyword>
<accession>A0A327QVV5</accession>
<dbReference type="SUPFAM" id="SSF48452">
    <property type="entry name" value="TPR-like"/>
    <property type="match status" value="1"/>
</dbReference>
<dbReference type="InterPro" id="IPR011990">
    <property type="entry name" value="TPR-like_helical_dom_sf"/>
</dbReference>
<gene>
    <name evidence="8" type="ORF">LX64_01450</name>
</gene>
<keyword evidence="5" id="KW-0998">Cell outer membrane</keyword>
<proteinExistence type="inferred from homology"/>
<dbReference type="AlphaFoldDB" id="A0A327QVV5"/>
<evidence type="ECO:0000256" key="4">
    <source>
        <dbReference type="ARBA" id="ARBA00023136"/>
    </source>
</evidence>
<reference evidence="8 9" key="1">
    <citation type="submission" date="2018-06" db="EMBL/GenBank/DDBJ databases">
        <title>Genomic Encyclopedia of Archaeal and Bacterial Type Strains, Phase II (KMG-II): from individual species to whole genera.</title>
        <authorList>
            <person name="Goeker M."/>
        </authorList>
    </citation>
    <scope>NUCLEOTIDE SEQUENCE [LARGE SCALE GENOMIC DNA]</scope>
    <source>
        <strain evidence="8 9">DSM 23857</strain>
    </source>
</reference>
<evidence type="ECO:0000256" key="3">
    <source>
        <dbReference type="ARBA" id="ARBA00022729"/>
    </source>
</evidence>
<keyword evidence="9" id="KW-1185">Reference proteome</keyword>
<dbReference type="OrthoDB" id="697229at2"/>
<evidence type="ECO:0000256" key="2">
    <source>
        <dbReference type="ARBA" id="ARBA00006275"/>
    </source>
</evidence>
<dbReference type="GO" id="GO:0009279">
    <property type="term" value="C:cell outer membrane"/>
    <property type="evidence" value="ECO:0007669"/>
    <property type="project" value="UniProtKB-SubCell"/>
</dbReference>
<evidence type="ECO:0000256" key="1">
    <source>
        <dbReference type="ARBA" id="ARBA00004442"/>
    </source>
</evidence>
<dbReference type="Proteomes" id="UP000249547">
    <property type="component" value="Unassembled WGS sequence"/>
</dbReference>
<feature type="domain" description="RagB/SusD" evidence="6">
    <location>
        <begin position="337"/>
        <end position="432"/>
    </location>
</feature>
<evidence type="ECO:0000259" key="6">
    <source>
        <dbReference type="Pfam" id="PF07980"/>
    </source>
</evidence>
<organism evidence="8 9">
    <name type="scientific">Chitinophaga skermanii</name>
    <dbReference type="NCBI Taxonomy" id="331697"/>
    <lineage>
        <taxon>Bacteria</taxon>
        <taxon>Pseudomonadati</taxon>
        <taxon>Bacteroidota</taxon>
        <taxon>Chitinophagia</taxon>
        <taxon>Chitinophagales</taxon>
        <taxon>Chitinophagaceae</taxon>
        <taxon>Chitinophaga</taxon>
    </lineage>
</organism>
<keyword evidence="4" id="KW-0472">Membrane</keyword>
<evidence type="ECO:0000313" key="8">
    <source>
        <dbReference type="EMBL" id="RAJ08796.1"/>
    </source>
</evidence>
<evidence type="ECO:0000313" key="9">
    <source>
        <dbReference type="Proteomes" id="UP000249547"/>
    </source>
</evidence>
<dbReference type="InterPro" id="IPR012944">
    <property type="entry name" value="SusD_RagB_dom"/>
</dbReference>
<dbReference type="Pfam" id="PF14322">
    <property type="entry name" value="SusD-like_3"/>
    <property type="match status" value="1"/>
</dbReference>
<dbReference type="Pfam" id="PF07980">
    <property type="entry name" value="SusD_RagB"/>
    <property type="match status" value="1"/>
</dbReference>